<name>A0A930YX18_9FLAO</name>
<proteinExistence type="predicted"/>
<reference evidence="1" key="1">
    <citation type="submission" date="2020-11" db="EMBL/GenBank/DDBJ databases">
        <title>Genome seq and assembly of Planobacterium sp.</title>
        <authorList>
            <person name="Chhetri G."/>
        </authorList>
    </citation>
    <scope>NUCLEOTIDE SEQUENCE</scope>
    <source>
        <strain evidence="1">GCR5</strain>
    </source>
</reference>
<keyword evidence="2" id="KW-1185">Reference proteome</keyword>
<sequence>MKNIYILSVLVSFLLFGCTTQNTLDKATVERLISEQAFTFHARKALPMNYDVVNAANSLPGGYARLLDLDPGYTLQISRKNLSAQLPYFGRSYSGTFNRDQQGHYFDSKSYSYNVKNSSKSTTITMQPNDISNIQRIFLDVYPNGRAYLSIDAVDRQPISYEGYITAVEKSQVPK</sequence>
<dbReference type="EMBL" id="JADKYY010000011">
    <property type="protein sequence ID" value="MBF5027840.1"/>
    <property type="molecule type" value="Genomic_DNA"/>
</dbReference>
<protein>
    <submittedName>
        <fullName evidence="1">DUF4251 domain-containing protein</fullName>
    </submittedName>
</protein>
<organism evidence="1 2">
    <name type="scientific">Planobacterium oryzisoli</name>
    <dbReference type="NCBI Taxonomy" id="2771435"/>
    <lineage>
        <taxon>Bacteria</taxon>
        <taxon>Pseudomonadati</taxon>
        <taxon>Bacteroidota</taxon>
        <taxon>Flavobacteriia</taxon>
        <taxon>Flavobacteriales</taxon>
        <taxon>Weeksellaceae</taxon>
        <taxon>Chryseobacterium group</taxon>
        <taxon>Chryseobacterium</taxon>
    </lineage>
</organism>
<dbReference type="RefSeq" id="WP_194739766.1">
    <property type="nucleotide sequence ID" value="NZ_JADKYY010000011.1"/>
</dbReference>
<gene>
    <name evidence="1" type="ORF">IC612_08535</name>
</gene>
<accession>A0A930YX18</accession>
<dbReference type="Gene3D" id="2.40.128.410">
    <property type="match status" value="1"/>
</dbReference>
<dbReference type="InterPro" id="IPR025347">
    <property type="entry name" value="DUF4251"/>
</dbReference>
<comment type="caution">
    <text evidence="1">The sequence shown here is derived from an EMBL/GenBank/DDBJ whole genome shotgun (WGS) entry which is preliminary data.</text>
</comment>
<dbReference type="Proteomes" id="UP000694480">
    <property type="component" value="Unassembled WGS sequence"/>
</dbReference>
<dbReference type="AlphaFoldDB" id="A0A930YX18"/>
<evidence type="ECO:0000313" key="2">
    <source>
        <dbReference type="Proteomes" id="UP000694480"/>
    </source>
</evidence>
<dbReference type="Pfam" id="PF14059">
    <property type="entry name" value="DUF4251"/>
    <property type="match status" value="1"/>
</dbReference>
<dbReference type="PROSITE" id="PS51257">
    <property type="entry name" value="PROKAR_LIPOPROTEIN"/>
    <property type="match status" value="1"/>
</dbReference>
<evidence type="ECO:0000313" key="1">
    <source>
        <dbReference type="EMBL" id="MBF5027840.1"/>
    </source>
</evidence>